<gene>
    <name evidence="1" type="ORF">H5985_04820</name>
</gene>
<dbReference type="InterPro" id="IPR052042">
    <property type="entry name" value="Tail_sheath_structural"/>
</dbReference>
<accession>A0ABS2GTS8</accession>
<sequence>MAYNHGVTTQETPTSLVTPVEVSAGVSFIVGVAPVNMTDPNNVNKPVMCNSYDEFVEAFGYVPAKTDSASGLNKFEYSLSEFAQAAFSLFSVKPVIAVNVLDPSKHKKTADTTTVTLDAKTGSATIAETGIILSTITLAQSSGTTYTADTDFVASFDSDGNLVITSLSDDDGFKCATAEALTFTAEKLDPSKVTDDEIIGGVDTSGKKSGFELVHECFPRFRLTPGILLAPGYSDSASVAAVMAAKCTSINTLFKAVCVVDVPTESVKSYTNVAEWKNTNNIVDPNQIVCWPLISMDGTVYHLSTQAAVLMADTDANNGDIPYVSPSNKNLQMTATVLADGTEVTIGPDDGAYLNSQGVTTAINFTGGWKFWGSQTACYPGNTDVKDNIIPIRRMYGWVSNTLIQTFWQRVDAPLNRRQIDTVVDSGNIWLNGLVASGSLLGGYIEFRKEDNTTLDLMDGIAKFKVHLTPPSPNREIIFDLEYDPSALEALFA</sequence>
<dbReference type="PANTHER" id="PTHR35861">
    <property type="match status" value="1"/>
</dbReference>
<organism evidence="1 2">
    <name type="scientific">Parasutterella secunda</name>
    <dbReference type="NCBI Taxonomy" id="626947"/>
    <lineage>
        <taxon>Bacteria</taxon>
        <taxon>Pseudomonadati</taxon>
        <taxon>Pseudomonadota</taxon>
        <taxon>Betaproteobacteria</taxon>
        <taxon>Burkholderiales</taxon>
        <taxon>Sutterellaceae</taxon>
        <taxon>Parasutterella</taxon>
    </lineage>
</organism>
<keyword evidence="2" id="KW-1185">Reference proteome</keyword>
<evidence type="ECO:0000313" key="2">
    <source>
        <dbReference type="Proteomes" id="UP000777002"/>
    </source>
</evidence>
<comment type="caution">
    <text evidence="1">The sequence shown here is derived from an EMBL/GenBank/DDBJ whole genome shotgun (WGS) entry which is preliminary data.</text>
</comment>
<proteinExistence type="predicted"/>
<dbReference type="RefSeq" id="WP_205050179.1">
    <property type="nucleotide sequence ID" value="NZ_JACJKX010000007.1"/>
</dbReference>
<protein>
    <submittedName>
        <fullName evidence="1">Phage tail sheath family protein</fullName>
    </submittedName>
</protein>
<reference evidence="1 2" key="1">
    <citation type="journal article" date="2021" name="Sci. Rep.">
        <title>The distribution of antibiotic resistance genes in chicken gut microbiota commensals.</title>
        <authorList>
            <person name="Juricova H."/>
            <person name="Matiasovicova J."/>
            <person name="Kubasova T."/>
            <person name="Cejkova D."/>
            <person name="Rychlik I."/>
        </authorList>
    </citation>
    <scope>NUCLEOTIDE SEQUENCE [LARGE SCALE GENOMIC DNA]</scope>
    <source>
        <strain evidence="1 2">An562</strain>
    </source>
</reference>
<dbReference type="Proteomes" id="UP000777002">
    <property type="component" value="Unassembled WGS sequence"/>
</dbReference>
<dbReference type="EMBL" id="JACJKX010000007">
    <property type="protein sequence ID" value="MBM6928591.1"/>
    <property type="molecule type" value="Genomic_DNA"/>
</dbReference>
<dbReference type="PANTHER" id="PTHR35861:SF1">
    <property type="entry name" value="PHAGE TAIL SHEATH PROTEIN"/>
    <property type="match status" value="1"/>
</dbReference>
<evidence type="ECO:0000313" key="1">
    <source>
        <dbReference type="EMBL" id="MBM6928591.1"/>
    </source>
</evidence>
<name>A0ABS2GTS8_9BURK</name>